<evidence type="ECO:0000256" key="2">
    <source>
        <dbReference type="ARBA" id="ARBA00022475"/>
    </source>
</evidence>
<reference evidence="7" key="1">
    <citation type="submission" date="2020-10" db="EMBL/GenBank/DDBJ databases">
        <authorList>
            <person name="Gilroy R."/>
        </authorList>
    </citation>
    <scope>NUCLEOTIDE SEQUENCE</scope>
    <source>
        <strain evidence="7">8207</strain>
    </source>
</reference>
<dbReference type="GO" id="GO:0015920">
    <property type="term" value="P:lipopolysaccharide transport"/>
    <property type="evidence" value="ECO:0007669"/>
    <property type="project" value="TreeGrafter"/>
</dbReference>
<keyword evidence="2" id="KW-1003">Cell membrane</keyword>
<evidence type="ECO:0000313" key="7">
    <source>
        <dbReference type="EMBL" id="MBO8425236.1"/>
    </source>
</evidence>
<dbReference type="PANTHER" id="PTHR33529">
    <property type="entry name" value="SLR0882 PROTEIN-RELATED"/>
    <property type="match status" value="1"/>
</dbReference>
<dbReference type="Proteomes" id="UP000823630">
    <property type="component" value="Unassembled WGS sequence"/>
</dbReference>
<feature type="transmembrane region" description="Helical" evidence="6">
    <location>
        <begin position="57"/>
        <end position="85"/>
    </location>
</feature>
<gene>
    <name evidence="7" type="ORF">IAC69_02020</name>
</gene>
<evidence type="ECO:0000256" key="1">
    <source>
        <dbReference type="ARBA" id="ARBA00004651"/>
    </source>
</evidence>
<dbReference type="PANTHER" id="PTHR33529:SF6">
    <property type="entry name" value="YJGP_YJGQ FAMILY PERMEASE"/>
    <property type="match status" value="1"/>
</dbReference>
<keyword evidence="4 6" id="KW-1133">Transmembrane helix</keyword>
<name>A0A9D9DF62_9PROT</name>
<feature type="transmembrane region" description="Helical" evidence="6">
    <location>
        <begin position="310"/>
        <end position="332"/>
    </location>
</feature>
<comment type="subcellular location">
    <subcellularLocation>
        <location evidence="1">Cell membrane</location>
        <topology evidence="1">Multi-pass membrane protein</topology>
    </subcellularLocation>
</comment>
<sequence length="359" mass="39560">MGFILRNMKILNRYFSRQLVAIFIMLLLVLTGLAWMLQIMSMMKLLLNYGIELTSFFGLTILMVPFIISIIIPFVGFIAVIFVYNKLISDNEITVIAASGLAPGQIARPALILATVLTVLHLVLNLWIVPITQSNFYSTQWNLRYGLAHMKLQESAFTQLADGLVVYVDKVSGHDLSQVMLSDMRDETTPITIFAEKGKLVSTARGLSIVMTNGSLQTHGNTMTTGTFDSFDMDLNVADKEGESSFRVRRIPTSTLVKSVLDSPSEKQHKMVLSELATRFLGPIMNLVLAALCAVILLRTSLLRRRASFAPAMAVAAMAVAMAAFMSMSNMLDSLTDFLLLALGVFVVLGGILFALFKK</sequence>
<protein>
    <submittedName>
        <fullName evidence="7">LptF/LptG family permease</fullName>
    </submittedName>
</protein>
<comment type="caution">
    <text evidence="7">The sequence shown here is derived from an EMBL/GenBank/DDBJ whole genome shotgun (WGS) entry which is preliminary data.</text>
</comment>
<evidence type="ECO:0000256" key="3">
    <source>
        <dbReference type="ARBA" id="ARBA00022692"/>
    </source>
</evidence>
<feature type="transmembrane region" description="Helical" evidence="6">
    <location>
        <begin position="106"/>
        <end position="128"/>
    </location>
</feature>
<feature type="transmembrane region" description="Helical" evidence="6">
    <location>
        <begin position="280"/>
        <end position="298"/>
    </location>
</feature>
<evidence type="ECO:0000256" key="4">
    <source>
        <dbReference type="ARBA" id="ARBA00022989"/>
    </source>
</evidence>
<feature type="transmembrane region" description="Helical" evidence="6">
    <location>
        <begin position="20"/>
        <end position="37"/>
    </location>
</feature>
<dbReference type="GO" id="GO:0043190">
    <property type="term" value="C:ATP-binding cassette (ABC) transporter complex"/>
    <property type="evidence" value="ECO:0007669"/>
    <property type="project" value="TreeGrafter"/>
</dbReference>
<accession>A0A9D9DF62</accession>
<dbReference type="EMBL" id="JADINC010000030">
    <property type="protein sequence ID" value="MBO8425236.1"/>
    <property type="molecule type" value="Genomic_DNA"/>
</dbReference>
<dbReference type="InterPro" id="IPR005495">
    <property type="entry name" value="LptG/LptF_permease"/>
</dbReference>
<dbReference type="AlphaFoldDB" id="A0A9D9DF62"/>
<keyword evidence="5 6" id="KW-0472">Membrane</keyword>
<reference evidence="7" key="2">
    <citation type="journal article" date="2021" name="PeerJ">
        <title>Extensive microbial diversity within the chicken gut microbiome revealed by metagenomics and culture.</title>
        <authorList>
            <person name="Gilroy R."/>
            <person name="Ravi A."/>
            <person name="Getino M."/>
            <person name="Pursley I."/>
            <person name="Horton D.L."/>
            <person name="Alikhan N.F."/>
            <person name="Baker D."/>
            <person name="Gharbi K."/>
            <person name="Hall N."/>
            <person name="Watson M."/>
            <person name="Adriaenssens E.M."/>
            <person name="Foster-Nyarko E."/>
            <person name="Jarju S."/>
            <person name="Secka A."/>
            <person name="Antonio M."/>
            <person name="Oren A."/>
            <person name="Chaudhuri R.R."/>
            <person name="La Ragione R."/>
            <person name="Hildebrand F."/>
            <person name="Pallen M.J."/>
        </authorList>
    </citation>
    <scope>NUCLEOTIDE SEQUENCE</scope>
    <source>
        <strain evidence="7">8207</strain>
    </source>
</reference>
<keyword evidence="3 6" id="KW-0812">Transmembrane</keyword>
<evidence type="ECO:0000313" key="8">
    <source>
        <dbReference type="Proteomes" id="UP000823630"/>
    </source>
</evidence>
<evidence type="ECO:0000256" key="5">
    <source>
        <dbReference type="ARBA" id="ARBA00023136"/>
    </source>
</evidence>
<proteinExistence type="predicted"/>
<feature type="transmembrane region" description="Helical" evidence="6">
    <location>
        <begin position="338"/>
        <end position="357"/>
    </location>
</feature>
<organism evidence="7 8">
    <name type="scientific">Candidatus Enterousia avistercoris</name>
    <dbReference type="NCBI Taxonomy" id="2840788"/>
    <lineage>
        <taxon>Bacteria</taxon>
        <taxon>Pseudomonadati</taxon>
        <taxon>Pseudomonadota</taxon>
        <taxon>Alphaproteobacteria</taxon>
        <taxon>Candidatus Enterousia</taxon>
    </lineage>
</organism>
<dbReference type="Pfam" id="PF03739">
    <property type="entry name" value="LptF_LptG"/>
    <property type="match status" value="1"/>
</dbReference>
<evidence type="ECO:0000256" key="6">
    <source>
        <dbReference type="SAM" id="Phobius"/>
    </source>
</evidence>